<gene>
    <name evidence="1" type="ORF">SPELUC_LOCUS9565</name>
</gene>
<sequence>VTLTQNFPKNKLYKQETNIQLEPVAKFYLEDYLLSRFAKLLSQGDDDHHPLETFANRDNRVMAVATLINYPLYELNWRRTLRGRLEISIW</sequence>
<feature type="non-terminal residue" evidence="1">
    <location>
        <position position="1"/>
    </location>
</feature>
<proteinExistence type="predicted"/>
<organism evidence="1 2">
    <name type="scientific">Cetraspora pellucida</name>
    <dbReference type="NCBI Taxonomy" id="1433469"/>
    <lineage>
        <taxon>Eukaryota</taxon>
        <taxon>Fungi</taxon>
        <taxon>Fungi incertae sedis</taxon>
        <taxon>Mucoromycota</taxon>
        <taxon>Glomeromycotina</taxon>
        <taxon>Glomeromycetes</taxon>
        <taxon>Diversisporales</taxon>
        <taxon>Gigasporaceae</taxon>
        <taxon>Cetraspora</taxon>
    </lineage>
</organism>
<evidence type="ECO:0000313" key="1">
    <source>
        <dbReference type="EMBL" id="CAG8668744.1"/>
    </source>
</evidence>
<evidence type="ECO:0000313" key="2">
    <source>
        <dbReference type="Proteomes" id="UP000789366"/>
    </source>
</evidence>
<name>A0ACA9NPV9_9GLOM</name>
<keyword evidence="2" id="KW-1185">Reference proteome</keyword>
<reference evidence="1" key="1">
    <citation type="submission" date="2021-06" db="EMBL/GenBank/DDBJ databases">
        <authorList>
            <person name="Kallberg Y."/>
            <person name="Tangrot J."/>
            <person name="Rosling A."/>
        </authorList>
    </citation>
    <scope>NUCLEOTIDE SEQUENCE</scope>
    <source>
        <strain evidence="1">28 12/20/2015</strain>
    </source>
</reference>
<accession>A0ACA9NPV9</accession>
<dbReference type="EMBL" id="CAJVPW010016288">
    <property type="protein sequence ID" value="CAG8668744.1"/>
    <property type="molecule type" value="Genomic_DNA"/>
</dbReference>
<dbReference type="Proteomes" id="UP000789366">
    <property type="component" value="Unassembled WGS sequence"/>
</dbReference>
<protein>
    <submittedName>
        <fullName evidence="1">11390_t:CDS:1</fullName>
    </submittedName>
</protein>
<comment type="caution">
    <text evidence="1">The sequence shown here is derived from an EMBL/GenBank/DDBJ whole genome shotgun (WGS) entry which is preliminary data.</text>
</comment>